<dbReference type="EMBL" id="JBBPBM010000011">
    <property type="protein sequence ID" value="KAK8563344.1"/>
    <property type="molecule type" value="Genomic_DNA"/>
</dbReference>
<comment type="subcellular location">
    <subcellularLocation>
        <location evidence="1">Membrane</location>
        <topology evidence="1">Multi-pass membrane protein</topology>
    </subcellularLocation>
</comment>
<protein>
    <recommendedName>
        <fullName evidence="7">ABC-2 type transporter transmembrane domain-containing protein</fullName>
    </recommendedName>
</protein>
<gene>
    <name evidence="8" type="ORF">V6N12_035492</name>
</gene>
<dbReference type="Proteomes" id="UP001472677">
    <property type="component" value="Unassembled WGS sequence"/>
</dbReference>
<dbReference type="Pfam" id="PF01061">
    <property type="entry name" value="ABC2_membrane"/>
    <property type="match status" value="1"/>
</dbReference>
<feature type="domain" description="ABC-2 type transporter transmembrane" evidence="7">
    <location>
        <begin position="10"/>
        <end position="121"/>
    </location>
</feature>
<feature type="transmembrane region" description="Helical" evidence="6">
    <location>
        <begin position="83"/>
        <end position="100"/>
    </location>
</feature>
<accession>A0ABR2EPN6</accession>
<organism evidence="8 9">
    <name type="scientific">Hibiscus sabdariffa</name>
    <name type="common">roselle</name>
    <dbReference type="NCBI Taxonomy" id="183260"/>
    <lineage>
        <taxon>Eukaryota</taxon>
        <taxon>Viridiplantae</taxon>
        <taxon>Streptophyta</taxon>
        <taxon>Embryophyta</taxon>
        <taxon>Tracheophyta</taxon>
        <taxon>Spermatophyta</taxon>
        <taxon>Magnoliopsida</taxon>
        <taxon>eudicotyledons</taxon>
        <taxon>Gunneridae</taxon>
        <taxon>Pentapetalae</taxon>
        <taxon>rosids</taxon>
        <taxon>malvids</taxon>
        <taxon>Malvales</taxon>
        <taxon>Malvaceae</taxon>
        <taxon>Malvoideae</taxon>
        <taxon>Hibiscus</taxon>
    </lineage>
</organism>
<name>A0ABR2EPN6_9ROSI</name>
<evidence type="ECO:0000256" key="6">
    <source>
        <dbReference type="SAM" id="Phobius"/>
    </source>
</evidence>
<evidence type="ECO:0000256" key="2">
    <source>
        <dbReference type="ARBA" id="ARBA00022448"/>
    </source>
</evidence>
<evidence type="ECO:0000256" key="3">
    <source>
        <dbReference type="ARBA" id="ARBA00022692"/>
    </source>
</evidence>
<keyword evidence="9" id="KW-1185">Reference proteome</keyword>
<evidence type="ECO:0000259" key="7">
    <source>
        <dbReference type="Pfam" id="PF01061"/>
    </source>
</evidence>
<evidence type="ECO:0000256" key="5">
    <source>
        <dbReference type="ARBA" id="ARBA00023136"/>
    </source>
</evidence>
<feature type="transmembrane region" description="Helical" evidence="6">
    <location>
        <begin position="20"/>
        <end position="41"/>
    </location>
</feature>
<evidence type="ECO:0000313" key="8">
    <source>
        <dbReference type="EMBL" id="KAK8563344.1"/>
    </source>
</evidence>
<keyword evidence="3 6" id="KW-0812">Transmembrane</keyword>
<dbReference type="PANTHER" id="PTHR48041">
    <property type="entry name" value="ABC TRANSPORTER G FAMILY MEMBER 28"/>
    <property type="match status" value="1"/>
</dbReference>
<keyword evidence="5 6" id="KW-0472">Membrane</keyword>
<evidence type="ECO:0000256" key="1">
    <source>
        <dbReference type="ARBA" id="ARBA00004141"/>
    </source>
</evidence>
<sequence>MKEATRGACMISSYMIANTIVFMPFLFIVWILFAIPVYRIVGLNPSVSAFAFFTFIVWLIIVMPSSLVLFLSAISPDFISGNLLICTVPGPFFLFSGYFIPKDNIPKYWLFMYYVSLYRHPLMR</sequence>
<comment type="caution">
    <text evidence="8">The sequence shown here is derived from an EMBL/GenBank/DDBJ whole genome shotgun (WGS) entry which is preliminary data.</text>
</comment>
<proteinExistence type="predicted"/>
<dbReference type="InterPro" id="IPR013525">
    <property type="entry name" value="ABC2_TM"/>
</dbReference>
<dbReference type="PANTHER" id="PTHR48041:SF51">
    <property type="entry name" value="ABC TRANSPORTER G FAMILY MEMBER 23"/>
    <property type="match status" value="1"/>
</dbReference>
<keyword evidence="4 6" id="KW-1133">Transmembrane helix</keyword>
<feature type="transmembrane region" description="Helical" evidence="6">
    <location>
        <begin position="47"/>
        <end position="71"/>
    </location>
</feature>
<evidence type="ECO:0000313" key="9">
    <source>
        <dbReference type="Proteomes" id="UP001472677"/>
    </source>
</evidence>
<keyword evidence="2" id="KW-0813">Transport</keyword>
<reference evidence="8 9" key="1">
    <citation type="journal article" date="2024" name="G3 (Bethesda)">
        <title>Genome assembly of Hibiscus sabdariffa L. provides insights into metabolisms of medicinal natural products.</title>
        <authorList>
            <person name="Kim T."/>
        </authorList>
    </citation>
    <scope>NUCLEOTIDE SEQUENCE [LARGE SCALE GENOMIC DNA]</scope>
    <source>
        <strain evidence="8">TK-2024</strain>
        <tissue evidence="8">Old leaves</tissue>
    </source>
</reference>
<dbReference type="InterPro" id="IPR050352">
    <property type="entry name" value="ABCG_transporters"/>
</dbReference>
<evidence type="ECO:0000256" key="4">
    <source>
        <dbReference type="ARBA" id="ARBA00022989"/>
    </source>
</evidence>